<dbReference type="Proteomes" id="UP000198519">
    <property type="component" value="Unassembled WGS sequence"/>
</dbReference>
<reference evidence="2" key="1">
    <citation type="submission" date="2016-10" db="EMBL/GenBank/DDBJ databases">
        <authorList>
            <person name="Varghese N."/>
            <person name="Submissions S."/>
        </authorList>
    </citation>
    <scope>NUCLEOTIDE SEQUENCE [LARGE SCALE GENOMIC DNA]</scope>
    <source>
        <strain evidence="2">CGMCC 1.7061</strain>
    </source>
</reference>
<sequence length="373" mass="41938">MKQYLFYKKPLAACLLAGLLSGCLDDGGSGGNDHLKGQLLPSGIEGLNYRTASTTGVTGAGGRFDYYEGETLQLSVGDLPLVSDVPAGEFVTPLEFFAELRTRLETSPVNSEGLLDHRLTEQLLLQDPTLINMTRFLMALNWRDTIQDDEGIEIRQRVIDQLNAALPNLEQPIDFSVGTIAFAQTGENRSPANALLWEICFYEENDERCEDPPTLEEIEAAPERPADEEEIDPDVVYREDLISKRDRISNSRRDLAKFSINRAEEFLTRELDEVTRIFANRYFLDSETASYPATDTSIHRTQVRQIGSSPALAAMEAVSLRDNDVVVHSYDWQSATVEYFIAGESGGESDLLINFRPEDNYRWIKKQLRVVIQ</sequence>
<dbReference type="STRING" id="488535.SAMN04487963_1838"/>
<proteinExistence type="predicted"/>
<dbReference type="PROSITE" id="PS51257">
    <property type="entry name" value="PROKAR_LIPOPROTEIN"/>
    <property type="match status" value="1"/>
</dbReference>
<protein>
    <recommendedName>
        <fullName evidence="3">Organic solvent ABC transporter permease</fullName>
    </recommendedName>
</protein>
<dbReference type="EMBL" id="FOUE01000002">
    <property type="protein sequence ID" value="SFM23475.1"/>
    <property type="molecule type" value="Genomic_DNA"/>
</dbReference>
<evidence type="ECO:0008006" key="3">
    <source>
        <dbReference type="Google" id="ProtNLM"/>
    </source>
</evidence>
<keyword evidence="2" id="KW-1185">Reference proteome</keyword>
<dbReference type="AlphaFoldDB" id="A0A1I4P762"/>
<dbReference type="OrthoDB" id="5592990at2"/>
<dbReference type="RefSeq" id="WP_092021770.1">
    <property type="nucleotide sequence ID" value="NZ_FOUE01000002.1"/>
</dbReference>
<evidence type="ECO:0000313" key="2">
    <source>
        <dbReference type="Proteomes" id="UP000198519"/>
    </source>
</evidence>
<gene>
    <name evidence="1" type="ORF">SAMN04487963_1838</name>
</gene>
<evidence type="ECO:0000313" key="1">
    <source>
        <dbReference type="EMBL" id="SFM23475.1"/>
    </source>
</evidence>
<organism evidence="1 2">
    <name type="scientific">Marinobacter zhejiangensis</name>
    <dbReference type="NCBI Taxonomy" id="488535"/>
    <lineage>
        <taxon>Bacteria</taxon>
        <taxon>Pseudomonadati</taxon>
        <taxon>Pseudomonadota</taxon>
        <taxon>Gammaproteobacteria</taxon>
        <taxon>Pseudomonadales</taxon>
        <taxon>Marinobacteraceae</taxon>
        <taxon>Marinobacter</taxon>
    </lineage>
</organism>
<accession>A0A1I4P762</accession>
<name>A0A1I4P762_9GAMM</name>